<sequence length="141" mass="15767">MRDLFFALHTLCSSTPEIFALAADRIFVNQIPRKIVKAQDVRKPKKILVIRQAGGGAQNDLMPIVDTTITAICYGENDHEAGRLRRAVAQRFTLLEREQHNDVLIHNINPTGGPLPNVEKDLVWPVLGQSYTVKADILEVT</sequence>
<comment type="caution">
    <text evidence="1">The sequence shown here is derived from an EMBL/GenBank/DDBJ whole genome shotgun (WGS) entry which is preliminary data.</text>
</comment>
<name>A0A0F9JHK9_9ZZZZ</name>
<accession>A0A0F9JHK9</accession>
<proteinExistence type="predicted"/>
<organism evidence="1">
    <name type="scientific">marine sediment metagenome</name>
    <dbReference type="NCBI Taxonomy" id="412755"/>
    <lineage>
        <taxon>unclassified sequences</taxon>
        <taxon>metagenomes</taxon>
        <taxon>ecological metagenomes</taxon>
    </lineage>
</organism>
<protein>
    <submittedName>
        <fullName evidence="1">Uncharacterized protein</fullName>
    </submittedName>
</protein>
<gene>
    <name evidence="1" type="ORF">LCGC14_1528100</name>
</gene>
<dbReference type="AlphaFoldDB" id="A0A0F9JHK9"/>
<evidence type="ECO:0000313" key="1">
    <source>
        <dbReference type="EMBL" id="KKM61796.1"/>
    </source>
</evidence>
<reference evidence="1" key="1">
    <citation type="journal article" date="2015" name="Nature">
        <title>Complex archaea that bridge the gap between prokaryotes and eukaryotes.</title>
        <authorList>
            <person name="Spang A."/>
            <person name="Saw J.H."/>
            <person name="Jorgensen S.L."/>
            <person name="Zaremba-Niedzwiedzka K."/>
            <person name="Martijn J."/>
            <person name="Lind A.E."/>
            <person name="van Eijk R."/>
            <person name="Schleper C."/>
            <person name="Guy L."/>
            <person name="Ettema T.J."/>
        </authorList>
    </citation>
    <scope>NUCLEOTIDE SEQUENCE</scope>
</reference>
<dbReference type="EMBL" id="LAZR01011417">
    <property type="protein sequence ID" value="KKM61796.1"/>
    <property type="molecule type" value="Genomic_DNA"/>
</dbReference>